<dbReference type="PANTHER" id="PTHR12217">
    <property type="entry name" value="EUKARYOTIC TRANSLATION INITIATION FACTOR 2D"/>
    <property type="match status" value="1"/>
</dbReference>
<keyword evidence="5" id="KW-0963">Cytoplasm</keyword>
<dbReference type="CDD" id="cd01400">
    <property type="entry name" value="6PGL"/>
    <property type="match status" value="1"/>
</dbReference>
<dbReference type="Pfam" id="PF17832">
    <property type="entry name" value="Pre-PUA"/>
    <property type="match status" value="1"/>
</dbReference>
<evidence type="ECO:0000256" key="2">
    <source>
        <dbReference type="ARBA" id="ARBA00004961"/>
    </source>
</evidence>
<dbReference type="GO" id="GO:0005975">
    <property type="term" value="P:carbohydrate metabolic process"/>
    <property type="evidence" value="ECO:0007669"/>
    <property type="project" value="InterPro"/>
</dbReference>
<dbReference type="EC" id="3.1.1.31" evidence="4"/>
<dbReference type="CDD" id="cd11610">
    <property type="entry name" value="eIF2D_N"/>
    <property type="match status" value="1"/>
</dbReference>
<dbReference type="Pfam" id="PF01182">
    <property type="entry name" value="Glucosamine_iso"/>
    <property type="match status" value="1"/>
</dbReference>
<dbReference type="PANTHER" id="PTHR12217:SF4">
    <property type="entry name" value="EUKARYOTIC TRANSLATION INITIATION FACTOR 2D"/>
    <property type="match status" value="1"/>
</dbReference>
<evidence type="ECO:0000256" key="7">
    <source>
        <dbReference type="SAM" id="MobiDB-lite"/>
    </source>
</evidence>
<dbReference type="InterPro" id="IPR048248">
    <property type="entry name" value="PUA_eIF2d-like"/>
</dbReference>
<dbReference type="PROSITE" id="PS50296">
    <property type="entry name" value="SUI1"/>
    <property type="match status" value="1"/>
</dbReference>
<dbReference type="GO" id="GO:0006098">
    <property type="term" value="P:pentose-phosphate shunt"/>
    <property type="evidence" value="ECO:0007669"/>
    <property type="project" value="InterPro"/>
</dbReference>
<dbReference type="Pfam" id="PF25304">
    <property type="entry name" value="WHD_eIF2D"/>
    <property type="match status" value="1"/>
</dbReference>
<dbReference type="FunFam" id="3.40.50.1360:FF:000009">
    <property type="entry name" value="Probable 6-phosphogluconolactonase"/>
    <property type="match status" value="1"/>
</dbReference>
<evidence type="ECO:0000256" key="5">
    <source>
        <dbReference type="ARBA" id="ARBA00022490"/>
    </source>
</evidence>
<dbReference type="FunFam" id="3.30.780.10:FF:000008">
    <property type="entry name" value="eukaryotic translation initiation factor 2D"/>
    <property type="match status" value="1"/>
</dbReference>
<dbReference type="InterPro" id="IPR005900">
    <property type="entry name" value="6-phosphogluconolactonase_DevB"/>
</dbReference>
<dbReference type="Pfam" id="PF26291">
    <property type="entry name" value="SWIB_eIF2D"/>
    <property type="match status" value="1"/>
</dbReference>
<evidence type="ECO:0000256" key="6">
    <source>
        <dbReference type="ARBA" id="ARBA00022801"/>
    </source>
</evidence>
<sequence>MKSMNSSLRAFSTPFSSFRRPTFNLLSVPRLVPARTFPCSFRSNTVSFTPSNSNPFKSELQFSVKAEMSIAEGKSKVQVFEAEEDLSVSLAKHTSDLSEKFVRERGAFAVVVSGGSLIKSLRKLVEAPYVDSIDWAKWHVFWVDERVVPKDHPDSNYKLAYDGFLSKVPIPPGQVYAINDALSAEGAADDYETCLKQLVKNKVVCLSSATGFPKFDVMLLGMGPDGHVASLFPGHPLLNENKRWVTFVTDSPKPPPERITFTFPVINSSAYIALVVAGASKADPVHRALGGDSQSSDMLPVQMVSPEGEITWFLDKGAASKLRLSVVRTNEHLIRLKSISSWIRSVQAKLRIMFKKSIEAKSLQRLSGADRKKLKRTIKERFPQASDADIDVILPPKAEITVVKLPNRAHVYGVEGGFPMLFDVDGRGNEIFPTVFALWKVPELLPAFMLKGGEVSRYVIGGADLMFPGISIPVEGFPSFSAGQPWAVKVPGNSAPIAVGTTTMSSTEASKAGLRGKALRIMHCYRDSLWESVEGHYVPNAGFLEDVVFEDPSTSSVSWASDSCEDDNNTSSDQQDGISNREGREVDAAGSCSEQNFASSTLVDLREDVPEEITVDVNNLKMTENTSAEEKGEKLSTEEIDALLDKCLLQALHTTVKDKELPIAGSMLWSSHILPCRPSGVSLDIKKSSHKKLSKWLQSKSSSGLISAKEDKHKKEVVLLAVNRSHAEYISFKPEKQQAQAVDKKNDSTVSEGRIQRPQFEVTEIYKPSVHVNHIFTAVGADTGKFYGASEASEVVFSYIEKESLVKPTDKAIVVLDAKLCDALYKGAVKKGSSYPTEIHKRDLGAAFINRMQSHHRVTRGNESVVRKGALKTVQILTERRQGNKKVTRVSGLESFLVDAEVLASELQKKFACSTTVAELPGKKGYEVLIQGGVIDDLAKHLVEHYSIPKRYIEVLDKTKK</sequence>
<dbReference type="InterPro" id="IPR001950">
    <property type="entry name" value="SUI1"/>
</dbReference>
<dbReference type="SUPFAM" id="SSF100950">
    <property type="entry name" value="NagB/RpiA/CoA transferase-like"/>
    <property type="match status" value="1"/>
</dbReference>
<dbReference type="InterPro" id="IPR039759">
    <property type="entry name" value="eIF2D_SUI1"/>
</dbReference>
<feature type="region of interest" description="Disordered" evidence="7">
    <location>
        <begin position="558"/>
        <end position="591"/>
    </location>
</feature>
<comment type="catalytic activity">
    <reaction evidence="1">
        <text>6-phospho-D-glucono-1,5-lactone + H2O = 6-phospho-D-gluconate + H(+)</text>
        <dbReference type="Rhea" id="RHEA:12556"/>
        <dbReference type="ChEBI" id="CHEBI:15377"/>
        <dbReference type="ChEBI" id="CHEBI:15378"/>
        <dbReference type="ChEBI" id="CHEBI:57955"/>
        <dbReference type="ChEBI" id="CHEBI:58759"/>
        <dbReference type="EC" id="3.1.1.31"/>
    </reaction>
</comment>
<feature type="compositionally biased region" description="Polar residues" evidence="7">
    <location>
        <begin position="569"/>
        <end position="578"/>
    </location>
</feature>
<reference evidence="9" key="1">
    <citation type="journal article" date="2023" name="Plant J.">
        <title>The genome of the king protea, Protea cynaroides.</title>
        <authorList>
            <person name="Chang J."/>
            <person name="Duong T.A."/>
            <person name="Schoeman C."/>
            <person name="Ma X."/>
            <person name="Roodt D."/>
            <person name="Barker N."/>
            <person name="Li Z."/>
            <person name="Van de Peer Y."/>
            <person name="Mizrachi E."/>
        </authorList>
    </citation>
    <scope>NUCLEOTIDE SEQUENCE</scope>
    <source>
        <tissue evidence="9">Young leaves</tissue>
    </source>
</reference>
<name>A0A9Q0QPF2_9MAGN</name>
<dbReference type="SUPFAM" id="SSF47592">
    <property type="entry name" value="SWIB/MDM2 domain"/>
    <property type="match status" value="1"/>
</dbReference>
<dbReference type="SUPFAM" id="SSF55159">
    <property type="entry name" value="eIF1-like"/>
    <property type="match status" value="1"/>
</dbReference>
<dbReference type="Pfam" id="PF01253">
    <property type="entry name" value="SUI1"/>
    <property type="match status" value="1"/>
</dbReference>
<dbReference type="AlphaFoldDB" id="A0A9Q0QPF2"/>
<dbReference type="NCBIfam" id="TIGR01198">
    <property type="entry name" value="pgl"/>
    <property type="match status" value="1"/>
</dbReference>
<dbReference type="InterPro" id="IPR015947">
    <property type="entry name" value="PUA-like_sf"/>
</dbReference>
<dbReference type="InterPro" id="IPR037171">
    <property type="entry name" value="NagB/RpiA_transferase-like"/>
</dbReference>
<evidence type="ECO:0000313" key="9">
    <source>
        <dbReference type="EMBL" id="KAJ4967003.1"/>
    </source>
</evidence>
<dbReference type="Proteomes" id="UP001141806">
    <property type="component" value="Unassembled WGS sequence"/>
</dbReference>
<dbReference type="InterPro" id="IPR006148">
    <property type="entry name" value="Glc/Gal-6P_isomerase"/>
</dbReference>
<dbReference type="CDD" id="cd11608">
    <property type="entry name" value="eIF2D_C"/>
    <property type="match status" value="1"/>
</dbReference>
<dbReference type="GO" id="GO:0005737">
    <property type="term" value="C:cytoplasm"/>
    <property type="evidence" value="ECO:0007669"/>
    <property type="project" value="UniProtKB-ARBA"/>
</dbReference>
<dbReference type="FunFam" id="3.10.400.20:FF:000003">
    <property type="entry name" value="Eukaryotic translation initiation factor 2D isoform A"/>
    <property type="match status" value="1"/>
</dbReference>
<evidence type="ECO:0000313" key="10">
    <source>
        <dbReference type="Proteomes" id="UP001141806"/>
    </source>
</evidence>
<evidence type="ECO:0000259" key="8">
    <source>
        <dbReference type="PROSITE" id="PS50296"/>
    </source>
</evidence>
<dbReference type="GO" id="GO:0017057">
    <property type="term" value="F:6-phosphogluconolactonase activity"/>
    <property type="evidence" value="ECO:0007669"/>
    <property type="project" value="UniProtKB-EC"/>
</dbReference>
<dbReference type="CDD" id="cd21156">
    <property type="entry name" value="PUA_eIF2d-like"/>
    <property type="match status" value="1"/>
</dbReference>
<dbReference type="InterPro" id="IPR039757">
    <property type="entry name" value="EIF2D"/>
</dbReference>
<dbReference type="InterPro" id="IPR058886">
    <property type="entry name" value="SWIB_eIF2D"/>
</dbReference>
<comment type="pathway">
    <text evidence="2">Carbohydrate degradation; pentose phosphate pathway; D-ribulose 5-phosphate from D-glucose 6-phosphate (oxidative stage): step 2/3.</text>
</comment>
<dbReference type="InterPro" id="IPR036885">
    <property type="entry name" value="SWIB_MDM2_dom_sf"/>
</dbReference>
<dbReference type="InterPro" id="IPR041366">
    <property type="entry name" value="Pre-PUA"/>
</dbReference>
<accession>A0A9Q0QPF2</accession>
<dbReference type="GO" id="GO:0003743">
    <property type="term" value="F:translation initiation factor activity"/>
    <property type="evidence" value="ECO:0007669"/>
    <property type="project" value="InterPro"/>
</dbReference>
<evidence type="ECO:0000256" key="3">
    <source>
        <dbReference type="ARBA" id="ARBA00010662"/>
    </source>
</evidence>
<dbReference type="InterPro" id="IPR048247">
    <property type="entry name" value="eIF2D_N"/>
</dbReference>
<dbReference type="EMBL" id="JAMYWD010000007">
    <property type="protein sequence ID" value="KAJ4967003.1"/>
    <property type="molecule type" value="Genomic_DNA"/>
</dbReference>
<dbReference type="GO" id="GO:0001731">
    <property type="term" value="P:formation of translation preinitiation complex"/>
    <property type="evidence" value="ECO:0007669"/>
    <property type="project" value="InterPro"/>
</dbReference>
<evidence type="ECO:0000256" key="1">
    <source>
        <dbReference type="ARBA" id="ARBA00000832"/>
    </source>
</evidence>
<dbReference type="OrthoDB" id="199771at2759"/>
<dbReference type="Gene3D" id="3.40.50.1360">
    <property type="match status" value="1"/>
</dbReference>
<keyword evidence="10" id="KW-1185">Reference proteome</keyword>
<gene>
    <name evidence="9" type="ORF">NE237_018852</name>
</gene>
<dbReference type="Gene3D" id="3.10.400.20">
    <property type="match status" value="1"/>
</dbReference>
<dbReference type="SUPFAM" id="SSF88697">
    <property type="entry name" value="PUA domain-like"/>
    <property type="match status" value="1"/>
</dbReference>
<dbReference type="InterPro" id="IPR036877">
    <property type="entry name" value="SUI1_dom_sf"/>
</dbReference>
<dbReference type="Pfam" id="PF26292">
    <property type="entry name" value="PUA_elF2D"/>
    <property type="match status" value="1"/>
</dbReference>
<organism evidence="9 10">
    <name type="scientific">Protea cynaroides</name>
    <dbReference type="NCBI Taxonomy" id="273540"/>
    <lineage>
        <taxon>Eukaryota</taxon>
        <taxon>Viridiplantae</taxon>
        <taxon>Streptophyta</taxon>
        <taxon>Embryophyta</taxon>
        <taxon>Tracheophyta</taxon>
        <taxon>Spermatophyta</taxon>
        <taxon>Magnoliopsida</taxon>
        <taxon>Proteales</taxon>
        <taxon>Proteaceae</taxon>
        <taxon>Protea</taxon>
    </lineage>
</organism>
<evidence type="ECO:0000256" key="4">
    <source>
        <dbReference type="ARBA" id="ARBA00013198"/>
    </source>
</evidence>
<comment type="caution">
    <text evidence="9">The sequence shown here is derived from an EMBL/GenBank/DDBJ whole genome shotgun (WGS) entry which is preliminary data.</text>
</comment>
<keyword evidence="6" id="KW-0378">Hydrolase</keyword>
<feature type="domain" description="SUI1" evidence="8">
    <location>
        <begin position="874"/>
        <end position="946"/>
    </location>
</feature>
<proteinExistence type="inferred from homology"/>
<comment type="similarity">
    <text evidence="3">Belongs to the glucosamine/galactosamine-6-phosphate isomerase family. 6-phosphogluconolactonase subfamily.</text>
</comment>
<protein>
    <recommendedName>
        <fullName evidence="4">6-phosphogluconolactonase</fullName>
        <ecNumber evidence="4">3.1.1.31</ecNumber>
    </recommendedName>
</protein>
<dbReference type="Gene3D" id="3.30.780.10">
    <property type="entry name" value="SUI1-like domain"/>
    <property type="match status" value="1"/>
</dbReference>
<dbReference type="InterPro" id="IPR057429">
    <property type="entry name" value="WH_eIF2D"/>
</dbReference>
<dbReference type="PROSITE" id="PS50890">
    <property type="entry name" value="PUA"/>
    <property type="match status" value="1"/>
</dbReference>